<dbReference type="Gene3D" id="1.10.287.940">
    <property type="entry name" value="atp-gated p2x4 ion channel"/>
    <property type="match status" value="1"/>
</dbReference>
<dbReference type="Pfam" id="PF21034">
    <property type="entry name" value="BCAS3_WD40"/>
    <property type="match status" value="2"/>
</dbReference>
<keyword evidence="5 13" id="KW-0812">Transmembrane</keyword>
<protein>
    <submittedName>
        <fullName evidence="16">BCAS3 microtubule associated cell migration factor</fullName>
    </submittedName>
</protein>
<dbReference type="PRINTS" id="PR01307">
    <property type="entry name" value="P2XRECEPTOR"/>
</dbReference>
<keyword evidence="9" id="KW-0675">Receptor</keyword>
<dbReference type="GO" id="GO:0042594">
    <property type="term" value="P:response to starvation"/>
    <property type="evidence" value="ECO:0007669"/>
    <property type="project" value="TreeGrafter"/>
</dbReference>
<evidence type="ECO:0000256" key="9">
    <source>
        <dbReference type="ARBA" id="ARBA00023170"/>
    </source>
</evidence>
<dbReference type="GO" id="GO:0001614">
    <property type="term" value="F:purinergic nucleotide receptor activity"/>
    <property type="evidence" value="ECO:0007669"/>
    <property type="project" value="InterPro"/>
</dbReference>
<reference evidence="16" key="1">
    <citation type="journal article" date="2023" name="G3 (Bethesda)">
        <title>Whole genome assembly and annotation of the endangered Caribbean coral Acropora cervicornis.</title>
        <authorList>
            <person name="Selwyn J.D."/>
            <person name="Vollmer S.V."/>
        </authorList>
    </citation>
    <scope>NUCLEOTIDE SEQUENCE</scope>
    <source>
        <strain evidence="16">K2</strain>
    </source>
</reference>
<accession>A0AAD9R6P1</accession>
<evidence type="ECO:0000256" key="12">
    <source>
        <dbReference type="SAM" id="MobiDB-lite"/>
    </source>
</evidence>
<feature type="region of interest" description="Disordered" evidence="12">
    <location>
        <begin position="1055"/>
        <end position="1083"/>
    </location>
</feature>
<dbReference type="InterPro" id="IPR015943">
    <property type="entry name" value="WD40/YVTN_repeat-like_dom_sf"/>
</dbReference>
<dbReference type="GO" id="GO:0098794">
    <property type="term" value="C:postsynapse"/>
    <property type="evidence" value="ECO:0007669"/>
    <property type="project" value="GOC"/>
</dbReference>
<dbReference type="InterPro" id="IPR001429">
    <property type="entry name" value="P2X_purnocptor"/>
</dbReference>
<keyword evidence="11" id="KW-0407">Ion channel</keyword>
<keyword evidence="10" id="KW-1071">Ligand-gated ion channel</keyword>
<proteinExistence type="inferred from homology"/>
<dbReference type="GO" id="GO:0000407">
    <property type="term" value="C:phagophore assembly site"/>
    <property type="evidence" value="ECO:0007669"/>
    <property type="project" value="UniProtKB-SubCell"/>
</dbReference>
<feature type="domain" description="BCAS3 WD40" evidence="15">
    <location>
        <begin position="769"/>
        <end position="854"/>
    </location>
</feature>
<comment type="caution">
    <text evidence="16">The sequence shown here is derived from an EMBL/GenBank/DDBJ whole genome shotgun (WGS) entry which is preliminary data.</text>
</comment>
<evidence type="ECO:0000256" key="2">
    <source>
        <dbReference type="ARBA" id="ARBA00004329"/>
    </source>
</evidence>
<feature type="domain" description="BCAS3 WD40" evidence="15">
    <location>
        <begin position="436"/>
        <end position="618"/>
    </location>
</feature>
<feature type="region of interest" description="Disordered" evidence="12">
    <location>
        <begin position="778"/>
        <end position="816"/>
    </location>
</feature>
<evidence type="ECO:0000313" key="16">
    <source>
        <dbReference type="EMBL" id="KAK2574147.1"/>
    </source>
</evidence>
<evidence type="ECO:0000259" key="14">
    <source>
        <dbReference type="Pfam" id="PF12490"/>
    </source>
</evidence>
<dbReference type="GO" id="GO:0004931">
    <property type="term" value="F:extracellularly ATP-gated monoatomic cation channel activity"/>
    <property type="evidence" value="ECO:0007669"/>
    <property type="project" value="InterPro"/>
</dbReference>
<comment type="similarity">
    <text evidence="3">Belongs to the P2X receptor family.</text>
</comment>
<dbReference type="Gene3D" id="2.130.10.10">
    <property type="entry name" value="YVTN repeat-like/Quinoprotein amine dehydrogenase"/>
    <property type="match status" value="1"/>
</dbReference>
<keyword evidence="6 13" id="KW-1133">Transmembrane helix</keyword>
<sequence length="1229" mass="134520">MVSRGEFCSAVLAVFFEYDTNKIVHIKSKKVGLINRFIQLVIIVYIIGYVIVYKKGYQEFQEPYSSVTTKVKGVSLTNLSQQLALYGGVHVWDSSDFVIPPEEDNAVFVMTNMIISPNQTQSTCPEDPKFPNVKCTKDSLRTGKCVLSDREENKKVCEIYSWCPVEIDELPMPGNNLSKNMPLLGAAKDFTLLVKNNVQFPKFQETARNIKSAGNASYLKGCHYDPKTDPLCPIFKFDKMFELANITFEDIAFQGGVMAIIIKWNCNFDPLAYSCEPKYQFTRLDDSKSPIAPGYNFRFAKYYVKDNVLYRTLLKAYGIRFAILVYGEGGKFSPIPLFLNLGSGLALLGVATVLCDIVVLYVLQKKYFYREKKYQYVEDVESNYSPGYQKSNDLHSANSKDVDNNHDKSYVESVVSFLHDVVPQAVTGGQKQEDKERVLWVKFEEADINDNALHQEEISSGVALPLLLILGYTNGFQVWTIPSTGEAQEVLSLRQGPVRLLRMLKTPEGAKSKDEYAVSRPLFAVCDAASPSVPFSTVNLWSLASGEQIHSIAFKSEVYDVLSNQRLIVVALQEKIAAFDACTFKNCFCITSCYPAPSPNLNPLALGSRWLAYADCKTLSRGLTIFGETVGRWTGTEGASDYGNHKKCVIRPGVVTIIDTMKIGNGEFCVQEDDHEGAGIAAHFPAHAGQPLSCMSFDHSGSLLLTADTLGHDFHLFHVLPHPICPSLSAIHHLYTLHRGDTTATVHGIAFSLDSRWVSVSTVRGTVHVSRFHTSAGLDDLDQSSTPTGRHSPCNGTGQSLSCSPNGSPLSSTTTPVTRDSVAVACSNNGLVNPRLPPLPHSYVVSPLAQIRTPAGPRCGGLCCTGSTQHSNKCNGRIGLEYSMGVAMKFAPSRGWLGGSPNMARAEPNKSSAFDSLFILDLHGNLTEYVLEPKGVKTVPQSDDTPLELITTSRAHWALTRYPAWPESKNPVVKDLSLLLGRSKGPSSDLNALTDKQGKKAVTENDAHFAFTRKEEANFDGCSVDDQWLANIDMETHAAPHRRLWMGPQFSFKTYQPPGSSSASSTHSLGDSRSGGSGSGATIAAHNRDFHSMDLYSEELDLQSLRLQPVLSDPVPTPSGRYAFTGCASPNLGGSMPLIVDNGPGSLIEPWPGASNDMCEDKEEQLVETLADAMNDNATLPVKIGKKGTTTINGENQFQFQSDNLGGGVNAFASHSPTETSPLFPPDWS</sequence>
<dbReference type="GO" id="GO:0012505">
    <property type="term" value="C:endomembrane system"/>
    <property type="evidence" value="ECO:0007669"/>
    <property type="project" value="UniProtKB-SubCell"/>
</dbReference>
<dbReference type="Pfam" id="PF12490">
    <property type="entry name" value="BCAS3"/>
    <property type="match status" value="1"/>
</dbReference>
<evidence type="ECO:0000256" key="4">
    <source>
        <dbReference type="ARBA" id="ARBA00022448"/>
    </source>
</evidence>
<dbReference type="InterPro" id="IPR036322">
    <property type="entry name" value="WD40_repeat_dom_sf"/>
</dbReference>
<keyword evidence="17" id="KW-1185">Reference proteome</keyword>
<reference evidence="16" key="2">
    <citation type="journal article" date="2023" name="Science">
        <title>Genomic signatures of disease resistance in endangered staghorn corals.</title>
        <authorList>
            <person name="Vollmer S.V."/>
            <person name="Selwyn J.D."/>
            <person name="Despard B.A."/>
            <person name="Roesel C.L."/>
        </authorList>
    </citation>
    <scope>NUCLEOTIDE SEQUENCE</scope>
    <source>
        <strain evidence="16">K2</strain>
    </source>
</reference>
<evidence type="ECO:0000256" key="7">
    <source>
        <dbReference type="ARBA" id="ARBA00023065"/>
    </source>
</evidence>
<dbReference type="InterPro" id="IPR045142">
    <property type="entry name" value="BCAS3-like"/>
</dbReference>
<dbReference type="PANTHER" id="PTHR13268:SF0">
    <property type="entry name" value="BCAS3 MICROTUBULE ASSOCIATED CELL MIGRATION FACTOR"/>
    <property type="match status" value="1"/>
</dbReference>
<evidence type="ECO:0000256" key="6">
    <source>
        <dbReference type="ARBA" id="ARBA00022989"/>
    </source>
</evidence>
<dbReference type="GO" id="GO:0033198">
    <property type="term" value="P:response to ATP"/>
    <property type="evidence" value="ECO:0007669"/>
    <property type="project" value="InterPro"/>
</dbReference>
<evidence type="ECO:0000256" key="1">
    <source>
        <dbReference type="ARBA" id="ARBA00004308"/>
    </source>
</evidence>
<dbReference type="InterPro" id="IPR022175">
    <property type="entry name" value="BCAS3_dom"/>
</dbReference>
<dbReference type="NCBIfam" id="TIGR00863">
    <property type="entry name" value="P2X"/>
    <property type="match status" value="1"/>
</dbReference>
<evidence type="ECO:0000313" key="17">
    <source>
        <dbReference type="Proteomes" id="UP001249851"/>
    </source>
</evidence>
<feature type="region of interest" description="Disordered" evidence="12">
    <location>
        <begin position="1210"/>
        <end position="1229"/>
    </location>
</feature>
<dbReference type="Gene3D" id="2.60.490.10">
    <property type="entry name" value="atp-gated p2x4 ion channel domain"/>
    <property type="match status" value="1"/>
</dbReference>
<dbReference type="InterPro" id="IPR059116">
    <property type="entry name" value="P2X_receptor"/>
</dbReference>
<evidence type="ECO:0000256" key="10">
    <source>
        <dbReference type="ARBA" id="ARBA00023286"/>
    </source>
</evidence>
<dbReference type="GO" id="GO:0005886">
    <property type="term" value="C:plasma membrane"/>
    <property type="evidence" value="ECO:0007669"/>
    <property type="project" value="InterPro"/>
</dbReference>
<keyword evidence="7" id="KW-0406">Ion transport</keyword>
<dbReference type="GO" id="GO:0006914">
    <property type="term" value="P:autophagy"/>
    <property type="evidence" value="ECO:0007669"/>
    <property type="project" value="InterPro"/>
</dbReference>
<evidence type="ECO:0000256" key="13">
    <source>
        <dbReference type="SAM" id="Phobius"/>
    </source>
</evidence>
<organism evidence="16 17">
    <name type="scientific">Acropora cervicornis</name>
    <name type="common">Staghorn coral</name>
    <dbReference type="NCBI Taxonomy" id="6130"/>
    <lineage>
        <taxon>Eukaryota</taxon>
        <taxon>Metazoa</taxon>
        <taxon>Cnidaria</taxon>
        <taxon>Anthozoa</taxon>
        <taxon>Hexacorallia</taxon>
        <taxon>Scleractinia</taxon>
        <taxon>Astrocoeniina</taxon>
        <taxon>Acroporidae</taxon>
        <taxon>Acropora</taxon>
    </lineage>
</organism>
<keyword evidence="8 13" id="KW-0472">Membrane</keyword>
<dbReference type="SUPFAM" id="SSF50978">
    <property type="entry name" value="WD40 repeat-like"/>
    <property type="match status" value="1"/>
</dbReference>
<dbReference type="Proteomes" id="UP001249851">
    <property type="component" value="Unassembled WGS sequence"/>
</dbReference>
<evidence type="ECO:0000256" key="8">
    <source>
        <dbReference type="ARBA" id="ARBA00023136"/>
    </source>
</evidence>
<dbReference type="EMBL" id="JARQWQ010000001">
    <property type="protein sequence ID" value="KAK2574147.1"/>
    <property type="molecule type" value="Genomic_DNA"/>
</dbReference>
<evidence type="ECO:0000256" key="3">
    <source>
        <dbReference type="ARBA" id="ARBA00009848"/>
    </source>
</evidence>
<evidence type="ECO:0000259" key="15">
    <source>
        <dbReference type="Pfam" id="PF21034"/>
    </source>
</evidence>
<dbReference type="InterPro" id="IPR027309">
    <property type="entry name" value="P2X_extracellular_dom_sf"/>
</dbReference>
<feature type="compositionally biased region" description="Polar residues" evidence="12">
    <location>
        <begin position="783"/>
        <end position="816"/>
    </location>
</feature>
<feature type="transmembrane region" description="Helical" evidence="13">
    <location>
        <begin position="338"/>
        <end position="363"/>
    </location>
</feature>
<feature type="compositionally biased region" description="Low complexity" evidence="12">
    <location>
        <begin position="1060"/>
        <end position="1072"/>
    </location>
</feature>
<comment type="subcellular location">
    <subcellularLocation>
        <location evidence="1">Endomembrane system</location>
    </subcellularLocation>
    <subcellularLocation>
        <location evidence="2">Preautophagosomal structure</location>
    </subcellularLocation>
</comment>
<feature type="domain" description="BCAS3" evidence="14">
    <location>
        <begin position="941"/>
        <end position="1070"/>
    </location>
</feature>
<dbReference type="InterPro" id="IPR048382">
    <property type="entry name" value="BCAS3_WD40"/>
</dbReference>
<gene>
    <name evidence="16" type="ORF">P5673_000280</name>
</gene>
<dbReference type="AlphaFoldDB" id="A0AAD9R6P1"/>
<evidence type="ECO:0000256" key="5">
    <source>
        <dbReference type="ARBA" id="ARBA00022692"/>
    </source>
</evidence>
<evidence type="ECO:0000256" key="11">
    <source>
        <dbReference type="ARBA" id="ARBA00023303"/>
    </source>
</evidence>
<keyword evidence="4" id="KW-0813">Transport</keyword>
<feature type="transmembrane region" description="Helical" evidence="13">
    <location>
        <begin position="33"/>
        <end position="52"/>
    </location>
</feature>
<dbReference type="PANTHER" id="PTHR13268">
    <property type="entry name" value="BREAST CARCINOMA AMPLIFIED SEQUENCE 3"/>
    <property type="match status" value="1"/>
</dbReference>
<name>A0AAD9R6P1_ACRCE</name>
<dbReference type="Pfam" id="PF00864">
    <property type="entry name" value="P2X_receptor"/>
    <property type="match status" value="1"/>
</dbReference>
<dbReference type="FunFam" id="1.10.287.940:FF:000010">
    <property type="entry name" value="P2X receptor E"/>
    <property type="match status" value="1"/>
</dbReference>